<sequence>MFAVDSDLVERARSAWGERLRPVPPDAPHPALPPALREFVESVGLPTDNPWHARFHDLPPQPPVRSGGREFAVLGSDHGVPIVVDVIAGSVWRAQSGAPCLINSSLPLFLHALGRLDQLYRGFGDAPPSERLRRVEDLRAELADLDPPSLAPSTAWQGYFDAATSE</sequence>
<keyword evidence="2" id="KW-1185">Reference proteome</keyword>
<dbReference type="EMBL" id="JACHMO010000001">
    <property type="protein sequence ID" value="MBB5803158.1"/>
    <property type="molecule type" value="Genomic_DNA"/>
</dbReference>
<proteinExistence type="predicted"/>
<reference evidence="1 2" key="1">
    <citation type="submission" date="2020-08" db="EMBL/GenBank/DDBJ databases">
        <title>Sequencing the genomes of 1000 actinobacteria strains.</title>
        <authorList>
            <person name="Klenk H.-P."/>
        </authorList>
    </citation>
    <scope>NUCLEOTIDE SEQUENCE [LARGE SCALE GENOMIC DNA]</scope>
    <source>
        <strain evidence="1 2">DSM 45486</strain>
    </source>
</reference>
<protein>
    <recommendedName>
        <fullName evidence="3">SUKH-4 immunity protein of toxin-antitoxin system</fullName>
    </recommendedName>
</protein>
<dbReference type="Proteomes" id="UP000552097">
    <property type="component" value="Unassembled WGS sequence"/>
</dbReference>
<organism evidence="1 2">
    <name type="scientific">Saccharothrix ecbatanensis</name>
    <dbReference type="NCBI Taxonomy" id="1105145"/>
    <lineage>
        <taxon>Bacteria</taxon>
        <taxon>Bacillati</taxon>
        <taxon>Actinomycetota</taxon>
        <taxon>Actinomycetes</taxon>
        <taxon>Pseudonocardiales</taxon>
        <taxon>Pseudonocardiaceae</taxon>
        <taxon>Saccharothrix</taxon>
    </lineage>
</organism>
<evidence type="ECO:0008006" key="3">
    <source>
        <dbReference type="Google" id="ProtNLM"/>
    </source>
</evidence>
<gene>
    <name evidence="1" type="ORF">F4560_002926</name>
</gene>
<dbReference type="RefSeq" id="WP_184920331.1">
    <property type="nucleotide sequence ID" value="NZ_JACHMO010000001.1"/>
</dbReference>
<evidence type="ECO:0000313" key="1">
    <source>
        <dbReference type="EMBL" id="MBB5803158.1"/>
    </source>
</evidence>
<dbReference type="AlphaFoldDB" id="A0A7W9M0T7"/>
<name>A0A7W9M0T7_9PSEU</name>
<evidence type="ECO:0000313" key="2">
    <source>
        <dbReference type="Proteomes" id="UP000552097"/>
    </source>
</evidence>
<comment type="caution">
    <text evidence="1">The sequence shown here is derived from an EMBL/GenBank/DDBJ whole genome shotgun (WGS) entry which is preliminary data.</text>
</comment>
<dbReference type="InterPro" id="IPR025851">
    <property type="entry name" value="SUKH-4"/>
</dbReference>
<accession>A0A7W9M0T7</accession>
<dbReference type="Pfam" id="PF14435">
    <property type="entry name" value="SUKH-4"/>
    <property type="match status" value="1"/>
</dbReference>